<evidence type="ECO:0000313" key="3">
    <source>
        <dbReference type="Proteomes" id="UP000693972"/>
    </source>
</evidence>
<dbReference type="Proteomes" id="UP000693972">
    <property type="component" value="Unassembled WGS sequence"/>
</dbReference>
<dbReference type="RefSeq" id="WP_257894609.1">
    <property type="nucleotide sequence ID" value="NZ_JAIMBW010000001.1"/>
</dbReference>
<sequence length="188" mass="20154">MAATIALPWSCRCGAVHGTLRVERGAGTPAICHCESCVRAQRHFGVEATRAEGVALFQTTPDRFSIVEGTAHLGLGRLTPKGSYRWFTTCCNTQLGVSSTTPKFAFFSPVQTIFADPSPLGRARTHAYVPQPGGPDKHIRLMPAIIALMARSASALTSGRWRDTPFFDVETGQPVVPPVVLPKDAGHA</sequence>
<organism evidence="2">
    <name type="scientific">Gymnodinialimonas phycosphaerae</name>
    <dbReference type="NCBI Taxonomy" id="2841589"/>
    <lineage>
        <taxon>Bacteria</taxon>
        <taxon>Pseudomonadati</taxon>
        <taxon>Pseudomonadota</taxon>
        <taxon>Alphaproteobacteria</taxon>
        <taxon>Rhodobacterales</taxon>
        <taxon>Paracoccaceae</taxon>
        <taxon>Gymnodinialimonas</taxon>
    </lineage>
</organism>
<evidence type="ECO:0000313" key="2">
    <source>
        <dbReference type="EMBL" id="QXL87756.1"/>
    </source>
</evidence>
<dbReference type="Pfam" id="PF19648">
    <property type="entry name" value="DUF6151"/>
    <property type="match status" value="1"/>
</dbReference>
<accession>A0A975YFX0</accession>
<dbReference type="AlphaFoldDB" id="A0A975YFX0"/>
<dbReference type="EMBL" id="JAIMBW010000001">
    <property type="protein sequence ID" value="MBY4895153.1"/>
    <property type="molecule type" value="Genomic_DNA"/>
</dbReference>
<dbReference type="InterPro" id="IPR046149">
    <property type="entry name" value="DUF6151"/>
</dbReference>
<gene>
    <name evidence="2" type="ORF">KUL25_20520</name>
</gene>
<keyword evidence="3" id="KW-1185">Reference proteome</keyword>
<dbReference type="Gene3D" id="2.170.150.70">
    <property type="match status" value="1"/>
</dbReference>
<protein>
    <submittedName>
        <fullName evidence="1">DUF6151 family protein</fullName>
    </submittedName>
</protein>
<evidence type="ECO:0000313" key="1">
    <source>
        <dbReference type="EMBL" id="MBY4895153.1"/>
    </source>
</evidence>
<name>A0A975YFX0_9RHOB</name>
<proteinExistence type="predicted"/>
<reference evidence="2 3" key="1">
    <citation type="submission" date="2021-07" db="EMBL/GenBank/DDBJ databases">
        <title>Karlodiniumbacter phycospheric gen. nov., sp. nov., a phycosphere bacterium isolated from karlodinium veneficum.</title>
        <authorList>
            <person name="Peng Y."/>
            <person name="Jiang L."/>
            <person name="Lee J."/>
        </authorList>
    </citation>
    <scope>NUCLEOTIDE SEQUENCE</scope>
    <source>
        <strain evidence="2 3">N5</strain>
    </source>
</reference>
<dbReference type="EMBL" id="CP078073">
    <property type="protein sequence ID" value="QXL87756.1"/>
    <property type="molecule type" value="Genomic_DNA"/>
</dbReference>